<proteinExistence type="predicted"/>
<evidence type="ECO:0000313" key="1">
    <source>
        <dbReference type="EMBL" id="GGZ89203.1"/>
    </source>
</evidence>
<name>A0A918VCH8_9SPHN</name>
<organism evidence="1 2">
    <name type="scientific">Novosphingobium arvoryzae</name>
    <dbReference type="NCBI Taxonomy" id="1256514"/>
    <lineage>
        <taxon>Bacteria</taxon>
        <taxon>Pseudomonadati</taxon>
        <taxon>Pseudomonadota</taxon>
        <taxon>Alphaproteobacteria</taxon>
        <taxon>Sphingomonadales</taxon>
        <taxon>Sphingomonadaceae</taxon>
        <taxon>Novosphingobium</taxon>
    </lineage>
</organism>
<gene>
    <name evidence="1" type="ORF">GCM10011617_05370</name>
</gene>
<sequence length="105" mass="11162">MRFAIEPAYPLHTRLTILREPQSPGHDAFTLALGALGWVLGDGQRAERLLALTGLTADELRAGLGDPALLGAVLDFLAAHEPDLVAAAEELGVKPAELMAARERL</sequence>
<comment type="caution">
    <text evidence="1">The sequence shown here is derived from an EMBL/GenBank/DDBJ whole genome shotgun (WGS) entry which is preliminary data.</text>
</comment>
<evidence type="ECO:0000313" key="2">
    <source>
        <dbReference type="Proteomes" id="UP000634139"/>
    </source>
</evidence>
<evidence type="ECO:0008006" key="3">
    <source>
        <dbReference type="Google" id="ProtNLM"/>
    </source>
</evidence>
<dbReference type="AlphaFoldDB" id="A0A918VCH8"/>
<accession>A0A918VCH8</accession>
<dbReference type="RefSeq" id="WP_189538842.1">
    <property type="nucleotide sequence ID" value="NZ_BMZD01000001.1"/>
</dbReference>
<dbReference type="EMBL" id="BMZD01000001">
    <property type="protein sequence ID" value="GGZ89203.1"/>
    <property type="molecule type" value="Genomic_DNA"/>
</dbReference>
<keyword evidence="2" id="KW-1185">Reference proteome</keyword>
<reference evidence="1" key="1">
    <citation type="journal article" date="2014" name="Int. J. Syst. Evol. Microbiol.">
        <title>Complete genome sequence of Corynebacterium casei LMG S-19264T (=DSM 44701T), isolated from a smear-ripened cheese.</title>
        <authorList>
            <consortium name="US DOE Joint Genome Institute (JGI-PGF)"/>
            <person name="Walter F."/>
            <person name="Albersmeier A."/>
            <person name="Kalinowski J."/>
            <person name="Ruckert C."/>
        </authorList>
    </citation>
    <scope>NUCLEOTIDE SEQUENCE</scope>
    <source>
        <strain evidence="1">KCTC 32422</strain>
    </source>
</reference>
<protein>
    <recommendedName>
        <fullName evidence="3">DUF3572 family protein</fullName>
    </recommendedName>
</protein>
<reference evidence="1" key="2">
    <citation type="submission" date="2020-09" db="EMBL/GenBank/DDBJ databases">
        <authorList>
            <person name="Sun Q."/>
            <person name="Kim S."/>
        </authorList>
    </citation>
    <scope>NUCLEOTIDE SEQUENCE</scope>
    <source>
        <strain evidence="1">KCTC 32422</strain>
    </source>
</reference>
<dbReference type="Pfam" id="PF12096">
    <property type="entry name" value="DUF3572"/>
    <property type="match status" value="1"/>
</dbReference>
<dbReference type="Proteomes" id="UP000634139">
    <property type="component" value="Unassembled WGS sequence"/>
</dbReference>
<dbReference type="InterPro" id="IPR021955">
    <property type="entry name" value="DUF3572"/>
</dbReference>